<protein>
    <submittedName>
        <fullName evidence="1">9965_t:CDS:1</fullName>
    </submittedName>
</protein>
<comment type="caution">
    <text evidence="1">The sequence shown here is derived from an EMBL/GenBank/DDBJ whole genome shotgun (WGS) entry which is preliminary data.</text>
</comment>
<proteinExistence type="predicted"/>
<dbReference type="EMBL" id="CAJVPY010003682">
    <property type="protein sequence ID" value="CAG8598406.1"/>
    <property type="molecule type" value="Genomic_DNA"/>
</dbReference>
<dbReference type="OrthoDB" id="408604at2759"/>
<organism evidence="1 2">
    <name type="scientific">Dentiscutata erythropus</name>
    <dbReference type="NCBI Taxonomy" id="1348616"/>
    <lineage>
        <taxon>Eukaryota</taxon>
        <taxon>Fungi</taxon>
        <taxon>Fungi incertae sedis</taxon>
        <taxon>Mucoromycota</taxon>
        <taxon>Glomeromycotina</taxon>
        <taxon>Glomeromycetes</taxon>
        <taxon>Diversisporales</taxon>
        <taxon>Gigasporaceae</taxon>
        <taxon>Dentiscutata</taxon>
    </lineage>
</organism>
<gene>
    <name evidence="1" type="ORF">DERYTH_LOCUS7518</name>
</gene>
<dbReference type="AlphaFoldDB" id="A0A9N9CCF4"/>
<reference evidence="1" key="1">
    <citation type="submission" date="2021-06" db="EMBL/GenBank/DDBJ databases">
        <authorList>
            <person name="Kallberg Y."/>
            <person name="Tangrot J."/>
            <person name="Rosling A."/>
        </authorList>
    </citation>
    <scope>NUCLEOTIDE SEQUENCE</scope>
    <source>
        <strain evidence="1">MA453B</strain>
    </source>
</reference>
<sequence>YIYTGTFSVKDNISLIAIFIAANKIELFEISQLVKNVCLNLNWLKNF</sequence>
<accession>A0A9N9CCF4</accession>
<evidence type="ECO:0000313" key="2">
    <source>
        <dbReference type="Proteomes" id="UP000789405"/>
    </source>
</evidence>
<keyword evidence="2" id="KW-1185">Reference proteome</keyword>
<name>A0A9N9CCF4_9GLOM</name>
<feature type="non-terminal residue" evidence="1">
    <location>
        <position position="1"/>
    </location>
</feature>
<evidence type="ECO:0000313" key="1">
    <source>
        <dbReference type="EMBL" id="CAG8598406.1"/>
    </source>
</evidence>
<dbReference type="Proteomes" id="UP000789405">
    <property type="component" value="Unassembled WGS sequence"/>
</dbReference>